<feature type="transmembrane region" description="Helical" evidence="2">
    <location>
        <begin position="583"/>
        <end position="601"/>
    </location>
</feature>
<feature type="compositionally biased region" description="Pro residues" evidence="1">
    <location>
        <begin position="913"/>
        <end position="938"/>
    </location>
</feature>
<reference evidence="3" key="1">
    <citation type="submission" date="2021-02" db="EMBL/GenBank/DDBJ databases">
        <authorList>
            <person name="Dougan E. K."/>
            <person name="Rhodes N."/>
            <person name="Thang M."/>
            <person name="Chan C."/>
        </authorList>
    </citation>
    <scope>NUCLEOTIDE SEQUENCE</scope>
</reference>
<dbReference type="Proteomes" id="UP000649617">
    <property type="component" value="Unassembled WGS sequence"/>
</dbReference>
<gene>
    <name evidence="3" type="ORF">SPIL2461_LOCUS1755</name>
</gene>
<feature type="transmembrane region" description="Helical" evidence="2">
    <location>
        <begin position="732"/>
        <end position="750"/>
    </location>
</feature>
<evidence type="ECO:0000313" key="4">
    <source>
        <dbReference type="Proteomes" id="UP000649617"/>
    </source>
</evidence>
<keyword evidence="2" id="KW-0812">Transmembrane</keyword>
<evidence type="ECO:0000256" key="1">
    <source>
        <dbReference type="SAM" id="MobiDB-lite"/>
    </source>
</evidence>
<feature type="transmembrane region" description="Helical" evidence="2">
    <location>
        <begin position="608"/>
        <end position="628"/>
    </location>
</feature>
<keyword evidence="2" id="KW-0472">Membrane</keyword>
<name>A0A812J8L2_SYMPI</name>
<feature type="transmembrane region" description="Helical" evidence="2">
    <location>
        <begin position="791"/>
        <end position="813"/>
    </location>
</feature>
<dbReference type="EMBL" id="CAJNIZ010001798">
    <property type="protein sequence ID" value="CAE7199716.1"/>
    <property type="molecule type" value="Genomic_DNA"/>
</dbReference>
<sequence length="979" mass="105377">MAAATARSVTMHKVGPRRWGGVKRFVKKTWNTVKEKVVKIAKKTLAFVPKVFPRTCNNGVMKLWGVYLMAFRDSRTINGRCIVKSDAATRVRMTNGAKLVFTGDVTFVGDLLFKGDKEPEHDRHLAKWRKHPMVEVKQMAEIAGSLRFKRCRAYSETSINVPCFSAKILKMDRKEANLVLEDCKASGSALAAKGLIQFDGVLQLQDCAGFTGAAEINDVQQHGGSMQFHRCRGYDGGGLWARKFSSTFGQLEFVDCEASSGGGLYISDEKEGALLLTRTDGDGSVTFNNCSSDSDGGAIYVDALKVRIEGNVMFNNCSAADLHAGIVFAKATEVELSEDFRSRVRCPLGSHIEDEGNSTRLVALSCVSCRRGWIHVDQDATKGCVPCPTASDTCTPGSLQMSRGLMVQDVHDPSRNKTLACPNYEACRGVAPDDMCAIGYRGAGCAQCAEGSQLADSSVLSCVQCSKDLQDAAMQVGFWVGKSALLFALAAKSVLGNTGSTKPSSVYLNQLMSFATLAGTIMSAMLQTPAAQELQEGFTGVFFQASALVMEVTSGQTSSTTGTGQSLQCVLGYVGLESALWKGHLGFTVLAVLLTAVLSIFKGYQVGLVVGINCFWPEFMGHFGRYFVCYRLSPDSGLEWPQAPDFSGGLALVAACLLLCSAAVLHAWWTLYGTGANDSGPKVAQEQLHVAFLTAPYQEAYAKFETERLLRKGCFTFLAAALPITASPALQLIFLAMVVLASLVIYALLLPYSNSRWNMTEVAQLTTCMVMIFAAFGLLSSDEHWGQSKIAQIIVIVATAALAAGICVTLAVLTVRSLLQERAEVAKKARLEKKKKDKQKEQSLPGRQQNWNTQKHLPGLQPLTPPGIHPDRPPGIIAPSTQHPERPPGIIPPSTKQLPAHPPGIQPLHPERPPGIIPPSMQPQPANPPGIQRPPPPRPLRRMSQQPPAIAATALGTEMQAPPAQDGTGDLTQPAPAAS</sequence>
<protein>
    <submittedName>
        <fullName evidence="3">Uncharacterized protein</fullName>
    </submittedName>
</protein>
<keyword evidence="4" id="KW-1185">Reference proteome</keyword>
<dbReference type="AlphaFoldDB" id="A0A812J8L2"/>
<dbReference type="PANTHER" id="PTHR11319">
    <property type="entry name" value="G PROTEIN-COUPLED RECEPTOR-RELATED"/>
    <property type="match status" value="1"/>
</dbReference>
<proteinExistence type="predicted"/>
<feature type="compositionally biased region" description="Polar residues" evidence="1">
    <location>
        <begin position="845"/>
        <end position="855"/>
    </location>
</feature>
<keyword evidence="2" id="KW-1133">Transmembrane helix</keyword>
<evidence type="ECO:0000256" key="2">
    <source>
        <dbReference type="SAM" id="Phobius"/>
    </source>
</evidence>
<feature type="region of interest" description="Disordered" evidence="1">
    <location>
        <begin position="830"/>
        <end position="979"/>
    </location>
</feature>
<organism evidence="3 4">
    <name type="scientific">Symbiodinium pilosum</name>
    <name type="common">Dinoflagellate</name>
    <dbReference type="NCBI Taxonomy" id="2952"/>
    <lineage>
        <taxon>Eukaryota</taxon>
        <taxon>Sar</taxon>
        <taxon>Alveolata</taxon>
        <taxon>Dinophyceae</taxon>
        <taxon>Suessiales</taxon>
        <taxon>Symbiodiniaceae</taxon>
        <taxon>Symbiodinium</taxon>
    </lineage>
</organism>
<comment type="caution">
    <text evidence="3">The sequence shown here is derived from an EMBL/GenBank/DDBJ whole genome shotgun (WGS) entry which is preliminary data.</text>
</comment>
<evidence type="ECO:0000313" key="3">
    <source>
        <dbReference type="EMBL" id="CAE7199716.1"/>
    </source>
</evidence>
<accession>A0A812J8L2</accession>
<dbReference type="PANTHER" id="PTHR11319:SF35">
    <property type="entry name" value="OUTER MEMBRANE PROTEIN PMPC-RELATED"/>
    <property type="match status" value="1"/>
</dbReference>
<feature type="transmembrane region" description="Helical" evidence="2">
    <location>
        <begin position="762"/>
        <end position="779"/>
    </location>
</feature>
<feature type="transmembrane region" description="Helical" evidence="2">
    <location>
        <begin position="648"/>
        <end position="672"/>
    </location>
</feature>